<protein>
    <submittedName>
        <fullName evidence="1">Uncharacterized protein</fullName>
    </submittedName>
</protein>
<proteinExistence type="predicted"/>
<evidence type="ECO:0000313" key="1">
    <source>
        <dbReference type="EMBL" id="EPH43526.1"/>
    </source>
</evidence>
<reference evidence="1 2" key="1">
    <citation type="submission" date="2013-02" db="EMBL/GenBank/DDBJ databases">
        <title>Draft Genome Sequence of Streptomyces aurantiacus, Which Produces Setomimycin.</title>
        <authorList>
            <person name="Gruening B.A."/>
            <person name="Praeg A."/>
            <person name="Erxleben A."/>
            <person name="Guenther S."/>
            <person name="Mueller M."/>
        </authorList>
    </citation>
    <scope>NUCLEOTIDE SEQUENCE [LARGE SCALE GENOMIC DNA]</scope>
    <source>
        <strain evidence="1 2">JA 4570</strain>
    </source>
</reference>
<comment type="caution">
    <text evidence="1">The sequence shown here is derived from an EMBL/GenBank/DDBJ whole genome shotgun (WGS) entry which is preliminary data.</text>
</comment>
<dbReference type="Proteomes" id="UP000014629">
    <property type="component" value="Unassembled WGS sequence"/>
</dbReference>
<evidence type="ECO:0000313" key="2">
    <source>
        <dbReference type="Proteomes" id="UP000014629"/>
    </source>
</evidence>
<dbReference type="AlphaFoldDB" id="S3ZIT4"/>
<dbReference type="PATRIC" id="fig|1286094.4.peg.3317"/>
<dbReference type="EMBL" id="AOPZ01000151">
    <property type="protein sequence ID" value="EPH43526.1"/>
    <property type="molecule type" value="Genomic_DNA"/>
</dbReference>
<sequence>MGQEADTERPRAPAQFCRPEATPPYELCPNLPLWQGTWRLSAAHEPSRRWAILLYRRG</sequence>
<organism evidence="1 2">
    <name type="scientific">Streptomyces aurantiacus JA 4570</name>
    <dbReference type="NCBI Taxonomy" id="1286094"/>
    <lineage>
        <taxon>Bacteria</taxon>
        <taxon>Bacillati</taxon>
        <taxon>Actinomycetota</taxon>
        <taxon>Actinomycetes</taxon>
        <taxon>Kitasatosporales</taxon>
        <taxon>Streptomycetaceae</taxon>
        <taxon>Streptomyces</taxon>
        <taxon>Streptomyces aurantiacus group</taxon>
    </lineage>
</organism>
<accession>S3ZIT4</accession>
<keyword evidence="2" id="KW-1185">Reference proteome</keyword>
<name>S3ZIT4_9ACTN</name>
<gene>
    <name evidence="1" type="ORF">STRAU_3350</name>
</gene>